<proteinExistence type="predicted"/>
<reference evidence="2 3" key="1">
    <citation type="journal article" date="2017" name="Gigascience">
        <title>Draft genome of the honey bee ectoparasitic mite, Tropilaelaps mercedesae, is shaped by the parasitic life history.</title>
        <authorList>
            <person name="Dong X."/>
            <person name="Armstrong S.D."/>
            <person name="Xia D."/>
            <person name="Makepeace B.L."/>
            <person name="Darby A.C."/>
            <person name="Kadowaki T."/>
        </authorList>
    </citation>
    <scope>NUCLEOTIDE SEQUENCE [LARGE SCALE GENOMIC DNA]</scope>
    <source>
        <strain evidence="2">Wuxi-XJTLU</strain>
    </source>
</reference>
<organism evidence="2 3">
    <name type="scientific">Tropilaelaps mercedesae</name>
    <dbReference type="NCBI Taxonomy" id="418985"/>
    <lineage>
        <taxon>Eukaryota</taxon>
        <taxon>Metazoa</taxon>
        <taxon>Ecdysozoa</taxon>
        <taxon>Arthropoda</taxon>
        <taxon>Chelicerata</taxon>
        <taxon>Arachnida</taxon>
        <taxon>Acari</taxon>
        <taxon>Parasitiformes</taxon>
        <taxon>Mesostigmata</taxon>
        <taxon>Gamasina</taxon>
        <taxon>Dermanyssoidea</taxon>
        <taxon>Laelapidae</taxon>
        <taxon>Tropilaelaps</taxon>
    </lineage>
</organism>
<dbReference type="InParanoid" id="A0A1V9WYR7"/>
<sequence>NLERQLESIHGIVPLERRKSKLGRSASRATDHGGRMSVVNESEGEMSYESDGSETDSTRTDLRIHNLLYVIVELQQPQPSAFAGPAYGSILGSSLGKALRRWLPTQAANQYPHRVLQPHCGEEIGTLTPPGRSGDAA</sequence>
<dbReference type="EMBL" id="MNPL01033218">
    <property type="protein sequence ID" value="OQR66246.1"/>
    <property type="molecule type" value="Genomic_DNA"/>
</dbReference>
<gene>
    <name evidence="2" type="ORF">BIW11_14280</name>
</gene>
<evidence type="ECO:0000256" key="1">
    <source>
        <dbReference type="SAM" id="MobiDB-lite"/>
    </source>
</evidence>
<feature type="compositionally biased region" description="Acidic residues" evidence="1">
    <location>
        <begin position="42"/>
        <end position="54"/>
    </location>
</feature>
<evidence type="ECO:0000313" key="3">
    <source>
        <dbReference type="Proteomes" id="UP000192247"/>
    </source>
</evidence>
<feature type="non-terminal residue" evidence="2">
    <location>
        <position position="1"/>
    </location>
</feature>
<dbReference type="AlphaFoldDB" id="A0A1V9WYR7"/>
<dbReference type="Proteomes" id="UP000192247">
    <property type="component" value="Unassembled WGS sequence"/>
</dbReference>
<accession>A0A1V9WYR7</accession>
<name>A0A1V9WYR7_9ACAR</name>
<protein>
    <submittedName>
        <fullName evidence="2">Uncharacterized protein</fullName>
    </submittedName>
</protein>
<feature type="region of interest" description="Disordered" evidence="1">
    <location>
        <begin position="20"/>
        <end position="59"/>
    </location>
</feature>
<keyword evidence="3" id="KW-1185">Reference proteome</keyword>
<evidence type="ECO:0000313" key="2">
    <source>
        <dbReference type="EMBL" id="OQR66246.1"/>
    </source>
</evidence>
<comment type="caution">
    <text evidence="2">The sequence shown here is derived from an EMBL/GenBank/DDBJ whole genome shotgun (WGS) entry which is preliminary data.</text>
</comment>